<evidence type="ECO:0000256" key="6">
    <source>
        <dbReference type="SAM" id="Phobius"/>
    </source>
</evidence>
<evidence type="ECO:0000256" key="3">
    <source>
        <dbReference type="ARBA" id="ARBA00022692"/>
    </source>
</evidence>
<dbReference type="InterPro" id="IPR002293">
    <property type="entry name" value="AA/rel_permease1"/>
</dbReference>
<keyword evidence="4 6" id="KW-1133">Transmembrane helix</keyword>
<dbReference type="Pfam" id="PF13520">
    <property type="entry name" value="AA_permease_2"/>
    <property type="match status" value="1"/>
</dbReference>
<dbReference type="RefSeq" id="WP_344499280.1">
    <property type="nucleotide sequence ID" value="NZ_BAAAUD010000056.1"/>
</dbReference>
<evidence type="ECO:0000313" key="8">
    <source>
        <dbReference type="Proteomes" id="UP001500403"/>
    </source>
</evidence>
<evidence type="ECO:0000313" key="7">
    <source>
        <dbReference type="EMBL" id="GAA2965770.1"/>
    </source>
</evidence>
<feature type="transmembrane region" description="Helical" evidence="6">
    <location>
        <begin position="369"/>
        <end position="391"/>
    </location>
</feature>
<sequence length="497" mass="51778">MSKRPGSQGGGLRAGALGTFDSVVMAVAGCGPAYTVAATIPALVLAVGVAGPAVLLYCAIPMIGIALAFRHLGRLEVNAGATYAWAARAIHPFLGFLSGWALVVATTVFLVSATLPAGRATLALIDPELAGRTSLATAVGVGWFLLMAAVAALGARISPHARTVLTGTQLGLLLTFAVVALTKDGNAADFSLSWFGFSHFDESHTFVAGALIAGVGYWGWDVTSNLSEETRNSRRTFGLGGLIGVLVSLVVFVVFTIAANILIGADAIRDNPGGFLSVLGEAVWPGWGGRLLVLAVVLSMIATLETTLLQATRTLFAMGRDRTVPAVFARTHREWQTPWVATVTVALVALLLILVSASVGSGARFVTDAVSGIGLHIAFYYALAGLSAVVAHRRVLLKSVGNLVFIGLWPLGGALFMVWIFARSLPELSAGALTIGLGALALGLVPMSLSWSRGSSYYRPRPLDPERADAVDEFHGGPGAEPAPVAARRRDEILTDF</sequence>
<accession>A0ABP6K6V7</accession>
<organism evidence="7 8">
    <name type="scientific">Streptomyces enissocaesilis</name>
    <dbReference type="NCBI Taxonomy" id="332589"/>
    <lineage>
        <taxon>Bacteria</taxon>
        <taxon>Bacillati</taxon>
        <taxon>Actinomycetota</taxon>
        <taxon>Actinomycetes</taxon>
        <taxon>Kitasatosporales</taxon>
        <taxon>Streptomycetaceae</taxon>
        <taxon>Streptomyces</taxon>
        <taxon>Streptomyces rochei group</taxon>
    </lineage>
</organism>
<dbReference type="Gene3D" id="1.20.1740.10">
    <property type="entry name" value="Amino acid/polyamine transporter I"/>
    <property type="match status" value="1"/>
</dbReference>
<protein>
    <submittedName>
        <fullName evidence="7">APC family permease</fullName>
    </submittedName>
</protein>
<evidence type="ECO:0000256" key="1">
    <source>
        <dbReference type="ARBA" id="ARBA00004651"/>
    </source>
</evidence>
<dbReference type="PANTHER" id="PTHR42770:SF7">
    <property type="entry name" value="MEMBRANE PROTEIN"/>
    <property type="match status" value="1"/>
</dbReference>
<comment type="subcellular location">
    <subcellularLocation>
        <location evidence="1">Cell membrane</location>
        <topology evidence="1">Multi-pass membrane protein</topology>
    </subcellularLocation>
</comment>
<dbReference type="EMBL" id="BAAAUD010000056">
    <property type="protein sequence ID" value="GAA2965770.1"/>
    <property type="molecule type" value="Genomic_DNA"/>
</dbReference>
<evidence type="ECO:0000256" key="5">
    <source>
        <dbReference type="ARBA" id="ARBA00023136"/>
    </source>
</evidence>
<reference evidence="8" key="1">
    <citation type="journal article" date="2019" name="Int. J. Syst. Evol. Microbiol.">
        <title>The Global Catalogue of Microorganisms (GCM) 10K type strain sequencing project: providing services to taxonomists for standard genome sequencing and annotation.</title>
        <authorList>
            <consortium name="The Broad Institute Genomics Platform"/>
            <consortium name="The Broad Institute Genome Sequencing Center for Infectious Disease"/>
            <person name="Wu L."/>
            <person name="Ma J."/>
        </authorList>
    </citation>
    <scope>NUCLEOTIDE SEQUENCE [LARGE SCALE GENOMIC DNA]</scope>
    <source>
        <strain evidence="8">JCM 9088</strain>
    </source>
</reference>
<gene>
    <name evidence="7" type="ORF">GCM10010446_59330</name>
</gene>
<feature type="transmembrane region" description="Helical" evidence="6">
    <location>
        <begin position="12"/>
        <end position="34"/>
    </location>
</feature>
<feature type="transmembrane region" description="Helical" evidence="6">
    <location>
        <begin position="164"/>
        <end position="183"/>
    </location>
</feature>
<feature type="transmembrane region" description="Helical" evidence="6">
    <location>
        <begin position="241"/>
        <end position="263"/>
    </location>
</feature>
<dbReference type="Proteomes" id="UP001500403">
    <property type="component" value="Unassembled WGS sequence"/>
</dbReference>
<keyword evidence="5 6" id="KW-0472">Membrane</keyword>
<feature type="transmembrane region" description="Helical" evidence="6">
    <location>
        <begin position="90"/>
        <end position="115"/>
    </location>
</feature>
<feature type="transmembrane region" description="Helical" evidence="6">
    <location>
        <begin position="339"/>
        <end position="363"/>
    </location>
</feature>
<dbReference type="InterPro" id="IPR050367">
    <property type="entry name" value="APC_superfamily"/>
</dbReference>
<evidence type="ECO:0000256" key="4">
    <source>
        <dbReference type="ARBA" id="ARBA00022989"/>
    </source>
</evidence>
<evidence type="ECO:0000256" key="2">
    <source>
        <dbReference type="ARBA" id="ARBA00022475"/>
    </source>
</evidence>
<feature type="transmembrane region" description="Helical" evidence="6">
    <location>
        <begin position="403"/>
        <end position="422"/>
    </location>
</feature>
<keyword evidence="8" id="KW-1185">Reference proteome</keyword>
<feature type="transmembrane region" description="Helical" evidence="6">
    <location>
        <begin position="135"/>
        <end position="157"/>
    </location>
</feature>
<proteinExistence type="predicted"/>
<feature type="transmembrane region" description="Helical" evidence="6">
    <location>
        <begin position="203"/>
        <end position="220"/>
    </location>
</feature>
<comment type="caution">
    <text evidence="7">The sequence shown here is derived from an EMBL/GenBank/DDBJ whole genome shotgun (WGS) entry which is preliminary data.</text>
</comment>
<feature type="transmembrane region" description="Helical" evidence="6">
    <location>
        <begin position="40"/>
        <end position="69"/>
    </location>
</feature>
<dbReference type="PIRSF" id="PIRSF006060">
    <property type="entry name" value="AA_transporter"/>
    <property type="match status" value="1"/>
</dbReference>
<dbReference type="PANTHER" id="PTHR42770">
    <property type="entry name" value="AMINO ACID TRANSPORTER-RELATED"/>
    <property type="match status" value="1"/>
</dbReference>
<keyword evidence="3 6" id="KW-0812">Transmembrane</keyword>
<feature type="transmembrane region" description="Helical" evidence="6">
    <location>
        <begin position="283"/>
        <end position="304"/>
    </location>
</feature>
<keyword evidence="2" id="KW-1003">Cell membrane</keyword>
<feature type="transmembrane region" description="Helical" evidence="6">
    <location>
        <begin position="428"/>
        <end position="451"/>
    </location>
</feature>
<name>A0ABP6K6V7_9ACTN</name>